<dbReference type="Proteomes" id="UP001431783">
    <property type="component" value="Unassembled WGS sequence"/>
</dbReference>
<feature type="compositionally biased region" description="Low complexity" evidence="1">
    <location>
        <begin position="313"/>
        <end position="334"/>
    </location>
</feature>
<sequence>MLSNHDLTSIFQLYSSPKKGGKYSFFIELVVDECLFQWHPNSPKIDFVVNHNSKRSVVSNRSKLFQSWYRIISVSQFVGLSREISTTTAGHVFYSDVAKPTADPSNSGDEKHAARKAAASSDRAQLRLSRCQRTIAVPRYAGVECENEIYSAAQLSCVKNLEEQTSTTVIDSSNVILLNESLLIADSPILQEENADVSSISGDSKDSYEYLDEDPLKPKRNTQKILTTRTKDMSRGFLTFTEDSGLTMLKEEPEDLTHLAPVAGDVCVPLEDHPFLSDVLDDLLLRENLNPLMMDTPIDPFISYRDTYDMSPELSPNFSKSSSLPSLNSPSNSLGEDDHMSTFMSYSIEEEGSDSSMRPGSPYIPMNMDDLPLLLSSSNDLMWSNSSSPTPASPSNKPAKDSSSLAQLLSTTVKTSIKSNTASDQIGQSQWNTKTVEKNMRPQSSSPNCNKRTNTTSCNTTNKRMKTEQPKDNTTSELLQQLISNNNGNSRGRPKKANWLLEGQKAACISQPSDSVLMNLLGHTTDTKTQGSNFRKYLIRVNSKSLLNPETAPIASFLTLTDRDYEVNAPVNNRLLQGEDLIKALDIGDTM</sequence>
<gene>
    <name evidence="2" type="ORF">WA026_005027</name>
</gene>
<feature type="region of interest" description="Disordered" evidence="1">
    <location>
        <begin position="195"/>
        <end position="223"/>
    </location>
</feature>
<feature type="region of interest" description="Disordered" evidence="1">
    <location>
        <begin position="101"/>
        <end position="121"/>
    </location>
</feature>
<name>A0AAW1ULY8_9CUCU</name>
<comment type="caution">
    <text evidence="2">The sequence shown here is derived from an EMBL/GenBank/DDBJ whole genome shotgun (WGS) entry which is preliminary data.</text>
</comment>
<evidence type="ECO:0000256" key="1">
    <source>
        <dbReference type="SAM" id="MobiDB-lite"/>
    </source>
</evidence>
<feature type="region of interest" description="Disordered" evidence="1">
    <location>
        <begin position="313"/>
        <end position="474"/>
    </location>
</feature>
<proteinExistence type="predicted"/>
<protein>
    <submittedName>
        <fullName evidence="2">Uncharacterized protein</fullName>
    </submittedName>
</protein>
<dbReference type="EMBL" id="JARQZJ010000092">
    <property type="protein sequence ID" value="KAK9884089.1"/>
    <property type="molecule type" value="Genomic_DNA"/>
</dbReference>
<evidence type="ECO:0000313" key="2">
    <source>
        <dbReference type="EMBL" id="KAK9884089.1"/>
    </source>
</evidence>
<dbReference type="AlphaFoldDB" id="A0AAW1ULY8"/>
<feature type="compositionally biased region" description="Low complexity" evidence="1">
    <location>
        <begin position="365"/>
        <end position="397"/>
    </location>
</feature>
<organism evidence="2 3">
    <name type="scientific">Henosepilachna vigintioctopunctata</name>
    <dbReference type="NCBI Taxonomy" id="420089"/>
    <lineage>
        <taxon>Eukaryota</taxon>
        <taxon>Metazoa</taxon>
        <taxon>Ecdysozoa</taxon>
        <taxon>Arthropoda</taxon>
        <taxon>Hexapoda</taxon>
        <taxon>Insecta</taxon>
        <taxon>Pterygota</taxon>
        <taxon>Neoptera</taxon>
        <taxon>Endopterygota</taxon>
        <taxon>Coleoptera</taxon>
        <taxon>Polyphaga</taxon>
        <taxon>Cucujiformia</taxon>
        <taxon>Coccinelloidea</taxon>
        <taxon>Coccinellidae</taxon>
        <taxon>Epilachninae</taxon>
        <taxon>Epilachnini</taxon>
        <taxon>Henosepilachna</taxon>
    </lineage>
</organism>
<feature type="compositionally biased region" description="Polar residues" evidence="1">
    <location>
        <begin position="401"/>
        <end position="434"/>
    </location>
</feature>
<accession>A0AAW1ULY8</accession>
<reference evidence="2 3" key="1">
    <citation type="submission" date="2023-03" db="EMBL/GenBank/DDBJ databases">
        <title>Genome insight into feeding habits of ladybird beetles.</title>
        <authorList>
            <person name="Li H.-S."/>
            <person name="Huang Y.-H."/>
            <person name="Pang H."/>
        </authorList>
    </citation>
    <scope>NUCLEOTIDE SEQUENCE [LARGE SCALE GENOMIC DNA]</scope>
    <source>
        <strain evidence="2">SYSU_2023b</strain>
        <tissue evidence="2">Whole body</tissue>
    </source>
</reference>
<evidence type="ECO:0000313" key="3">
    <source>
        <dbReference type="Proteomes" id="UP001431783"/>
    </source>
</evidence>
<feature type="compositionally biased region" description="Polar residues" evidence="1">
    <location>
        <begin position="441"/>
        <end position="462"/>
    </location>
</feature>
<keyword evidence="3" id="KW-1185">Reference proteome</keyword>